<dbReference type="CDD" id="cd04301">
    <property type="entry name" value="NAT_SF"/>
    <property type="match status" value="1"/>
</dbReference>
<sequence>MSITIRPIQSSDEPTWRTHWAAYNEFYQRVDRITESITATTFSRFLDKNISVKCAVAADSEGDLVGFVTWYPHPSTDSIEDVVYLNDLFVDPQARNGGVGRKLIEHVYSEADKAGTGKVYWHTQYFNHRAQLLYTKVAKRTDFVMYSSPPTLLLLHQIFRPAHFHPLNIISLSISFVENITQPSMATPHARLIDFLLSNVNIYVSGGSGPKREGPIECFRPVHQSYHHPHQPNQPPIAFSITSAFPGGAMRSIESTASPTGSAIVFDRDLITTWRLPNAMAAYEIFF</sequence>
<dbReference type="InterPro" id="IPR051016">
    <property type="entry name" value="Diverse_Substrate_AcTransf"/>
</dbReference>
<reference evidence="4" key="1">
    <citation type="submission" date="2023-04" db="EMBL/GenBank/DDBJ databases">
        <title>Black Yeasts Isolated from many extreme environments.</title>
        <authorList>
            <person name="Coleine C."/>
            <person name="Stajich J.E."/>
            <person name="Selbmann L."/>
        </authorList>
    </citation>
    <scope>NUCLEOTIDE SEQUENCE</scope>
    <source>
        <strain evidence="4">CCFEE 5312</strain>
    </source>
</reference>
<proteinExistence type="predicted"/>
<dbReference type="PROSITE" id="PS51186">
    <property type="entry name" value="GNAT"/>
    <property type="match status" value="1"/>
</dbReference>
<evidence type="ECO:0000256" key="2">
    <source>
        <dbReference type="ARBA" id="ARBA00023315"/>
    </source>
</evidence>
<dbReference type="AlphaFoldDB" id="A0AAJ0DC42"/>
<comment type="caution">
    <text evidence="4">The sequence shown here is derived from an EMBL/GenBank/DDBJ whole genome shotgun (WGS) entry which is preliminary data.</text>
</comment>
<evidence type="ECO:0000313" key="5">
    <source>
        <dbReference type="Proteomes" id="UP001271007"/>
    </source>
</evidence>
<dbReference type="Pfam" id="PF00583">
    <property type="entry name" value="Acetyltransf_1"/>
    <property type="match status" value="1"/>
</dbReference>
<feature type="domain" description="N-acetyltransferase" evidence="3">
    <location>
        <begin position="3"/>
        <end position="161"/>
    </location>
</feature>
<dbReference type="GO" id="GO:0005737">
    <property type="term" value="C:cytoplasm"/>
    <property type="evidence" value="ECO:0007669"/>
    <property type="project" value="TreeGrafter"/>
</dbReference>
<gene>
    <name evidence="4" type="primary">HPA3</name>
    <name evidence="4" type="ORF">LTR09_007806</name>
</gene>
<dbReference type="InterPro" id="IPR016181">
    <property type="entry name" value="Acyl_CoA_acyltransferase"/>
</dbReference>
<accession>A0AAJ0DC42</accession>
<dbReference type="PANTHER" id="PTHR10545">
    <property type="entry name" value="DIAMINE N-ACETYLTRANSFERASE"/>
    <property type="match status" value="1"/>
</dbReference>
<dbReference type="Proteomes" id="UP001271007">
    <property type="component" value="Unassembled WGS sequence"/>
</dbReference>
<keyword evidence="5" id="KW-1185">Reference proteome</keyword>
<evidence type="ECO:0000256" key="1">
    <source>
        <dbReference type="ARBA" id="ARBA00022679"/>
    </source>
</evidence>
<keyword evidence="1 4" id="KW-0808">Transferase</keyword>
<dbReference type="SUPFAM" id="SSF55729">
    <property type="entry name" value="Acyl-CoA N-acyltransferases (Nat)"/>
    <property type="match status" value="1"/>
</dbReference>
<protein>
    <submittedName>
        <fullName evidence="4">D-amino-acid N-acetyltransferase</fullName>
        <ecNumber evidence="4">2.3.1.36</ecNumber>
    </submittedName>
</protein>
<keyword evidence="2 4" id="KW-0012">Acyltransferase</keyword>
<dbReference type="PANTHER" id="PTHR10545:SF29">
    <property type="entry name" value="GH14572P-RELATED"/>
    <property type="match status" value="1"/>
</dbReference>
<dbReference type="InterPro" id="IPR000182">
    <property type="entry name" value="GNAT_dom"/>
</dbReference>
<dbReference type="EC" id="2.3.1.36" evidence="4"/>
<name>A0AAJ0DC42_9PEZI</name>
<evidence type="ECO:0000313" key="4">
    <source>
        <dbReference type="EMBL" id="KAK3051056.1"/>
    </source>
</evidence>
<evidence type="ECO:0000259" key="3">
    <source>
        <dbReference type="PROSITE" id="PS51186"/>
    </source>
</evidence>
<organism evidence="4 5">
    <name type="scientific">Extremus antarcticus</name>
    <dbReference type="NCBI Taxonomy" id="702011"/>
    <lineage>
        <taxon>Eukaryota</taxon>
        <taxon>Fungi</taxon>
        <taxon>Dikarya</taxon>
        <taxon>Ascomycota</taxon>
        <taxon>Pezizomycotina</taxon>
        <taxon>Dothideomycetes</taxon>
        <taxon>Dothideomycetidae</taxon>
        <taxon>Mycosphaerellales</taxon>
        <taxon>Extremaceae</taxon>
        <taxon>Extremus</taxon>
    </lineage>
</organism>
<dbReference type="EMBL" id="JAWDJX010000028">
    <property type="protein sequence ID" value="KAK3051056.1"/>
    <property type="molecule type" value="Genomic_DNA"/>
</dbReference>
<dbReference type="Gene3D" id="3.40.630.30">
    <property type="match status" value="1"/>
</dbReference>
<dbReference type="GO" id="GO:0047812">
    <property type="term" value="F:D-amino-acid N-acetyltransferase activity"/>
    <property type="evidence" value="ECO:0007669"/>
    <property type="project" value="UniProtKB-EC"/>
</dbReference>